<feature type="transmembrane region" description="Helical" evidence="1">
    <location>
        <begin position="87"/>
        <end position="107"/>
    </location>
</feature>
<keyword evidence="3" id="KW-1185">Reference proteome</keyword>
<feature type="transmembrane region" description="Helical" evidence="1">
    <location>
        <begin position="61"/>
        <end position="81"/>
    </location>
</feature>
<protein>
    <submittedName>
        <fullName evidence="2">Uncharacterized protein</fullName>
    </submittedName>
</protein>
<evidence type="ECO:0000313" key="3">
    <source>
        <dbReference type="Proteomes" id="UP001161422"/>
    </source>
</evidence>
<name>A0AA37S018_9GAMM</name>
<comment type="caution">
    <text evidence="2">The sequence shown here is derived from an EMBL/GenBank/DDBJ whole genome shotgun (WGS) entry which is preliminary data.</text>
</comment>
<keyword evidence="1" id="KW-1133">Transmembrane helix</keyword>
<accession>A0AA37S018</accession>
<keyword evidence="1" id="KW-0812">Transmembrane</keyword>
<keyword evidence="1" id="KW-0472">Membrane</keyword>
<dbReference type="Proteomes" id="UP001161422">
    <property type="component" value="Unassembled WGS sequence"/>
</dbReference>
<dbReference type="AlphaFoldDB" id="A0AA37S018"/>
<evidence type="ECO:0000313" key="2">
    <source>
        <dbReference type="EMBL" id="GLP97837.1"/>
    </source>
</evidence>
<evidence type="ECO:0000256" key="1">
    <source>
        <dbReference type="SAM" id="Phobius"/>
    </source>
</evidence>
<reference evidence="2" key="1">
    <citation type="journal article" date="2014" name="Int. J. Syst. Evol. Microbiol.">
        <title>Complete genome sequence of Corynebacterium casei LMG S-19264T (=DSM 44701T), isolated from a smear-ripened cheese.</title>
        <authorList>
            <consortium name="US DOE Joint Genome Institute (JGI-PGF)"/>
            <person name="Walter F."/>
            <person name="Albersmeier A."/>
            <person name="Kalinowski J."/>
            <person name="Ruckert C."/>
        </authorList>
    </citation>
    <scope>NUCLEOTIDE SEQUENCE</scope>
    <source>
        <strain evidence="2">NBRC 101628</strain>
    </source>
</reference>
<dbReference type="EMBL" id="BSNC01000012">
    <property type="protein sequence ID" value="GLP97837.1"/>
    <property type="molecule type" value="Genomic_DNA"/>
</dbReference>
<reference evidence="2" key="2">
    <citation type="submission" date="2023-01" db="EMBL/GenBank/DDBJ databases">
        <title>Draft genome sequence of Paraferrimonas sedimenticola strain NBRC 101628.</title>
        <authorList>
            <person name="Sun Q."/>
            <person name="Mori K."/>
        </authorList>
    </citation>
    <scope>NUCLEOTIDE SEQUENCE</scope>
    <source>
        <strain evidence="2">NBRC 101628</strain>
    </source>
</reference>
<gene>
    <name evidence="2" type="ORF">GCM10007895_31440</name>
</gene>
<organism evidence="2 3">
    <name type="scientific">Paraferrimonas sedimenticola</name>
    <dbReference type="NCBI Taxonomy" id="375674"/>
    <lineage>
        <taxon>Bacteria</taxon>
        <taxon>Pseudomonadati</taxon>
        <taxon>Pseudomonadota</taxon>
        <taxon>Gammaproteobacteria</taxon>
        <taxon>Alteromonadales</taxon>
        <taxon>Ferrimonadaceae</taxon>
        <taxon>Paraferrimonas</taxon>
    </lineage>
</organism>
<proteinExistence type="predicted"/>
<sequence length="146" mass="16347">MCTDRAHGCRSYSANLSDGSLHPVQGQLTQSDIQHYVSQSARFKPNGLGLAGLQMSNFFKFYGYFASFIGTVTLVTVLISVVTRDNIQFGLFGLYGIPILGLIYAFLRVSGVIVGKWEVLERNRLARLEAENNEFKSNRVYSLRQN</sequence>